<reference evidence="1" key="1">
    <citation type="submission" date="2023-04" db="EMBL/GenBank/DDBJ databases">
        <title>A chromosome-level genome assembly of the parasitoid wasp Eretmocerus hayati.</title>
        <authorList>
            <person name="Zhong Y."/>
            <person name="Liu S."/>
            <person name="Liu Y."/>
        </authorList>
    </citation>
    <scope>NUCLEOTIDE SEQUENCE</scope>
    <source>
        <strain evidence="1">ZJU_SS_LIU_2023</strain>
    </source>
</reference>
<dbReference type="EMBL" id="CM056742">
    <property type="protein sequence ID" value="KAJ8674797.1"/>
    <property type="molecule type" value="Genomic_DNA"/>
</dbReference>
<accession>A0ACC2NUI1</accession>
<comment type="caution">
    <text evidence="1">The sequence shown here is derived from an EMBL/GenBank/DDBJ whole genome shotgun (WGS) entry which is preliminary data.</text>
</comment>
<dbReference type="Proteomes" id="UP001239111">
    <property type="component" value="Chromosome 2"/>
</dbReference>
<organism evidence="1 2">
    <name type="scientific">Eretmocerus hayati</name>
    <dbReference type="NCBI Taxonomy" id="131215"/>
    <lineage>
        <taxon>Eukaryota</taxon>
        <taxon>Metazoa</taxon>
        <taxon>Ecdysozoa</taxon>
        <taxon>Arthropoda</taxon>
        <taxon>Hexapoda</taxon>
        <taxon>Insecta</taxon>
        <taxon>Pterygota</taxon>
        <taxon>Neoptera</taxon>
        <taxon>Endopterygota</taxon>
        <taxon>Hymenoptera</taxon>
        <taxon>Apocrita</taxon>
        <taxon>Proctotrupomorpha</taxon>
        <taxon>Chalcidoidea</taxon>
        <taxon>Aphelinidae</taxon>
        <taxon>Aphelininae</taxon>
        <taxon>Eretmocerus</taxon>
    </lineage>
</organism>
<proteinExistence type="predicted"/>
<sequence>MKFVLSLCFILCWALASQASSPASENGVYGKFCENILVIGVDSFFTLVSTFRIPNAFLYDAPILVIKSKDEYRESGVADAYETTESNADTLTESSYEDDSALASSPGGEVRQRRFFLDTFVKILQGIVKFFLDLIFDESQIDKTMSESFQKAEGGNSTFRAAPFRASKVVEACEKVKGQEQKVVRTAKGMKYLKATCRNALAVTFSARRPTPID</sequence>
<protein>
    <submittedName>
        <fullName evidence="1">Uncharacterized protein</fullName>
    </submittedName>
</protein>
<gene>
    <name evidence="1" type="ORF">QAD02_010583</name>
</gene>
<evidence type="ECO:0000313" key="1">
    <source>
        <dbReference type="EMBL" id="KAJ8674797.1"/>
    </source>
</evidence>
<evidence type="ECO:0000313" key="2">
    <source>
        <dbReference type="Proteomes" id="UP001239111"/>
    </source>
</evidence>
<keyword evidence="2" id="KW-1185">Reference proteome</keyword>
<name>A0ACC2NUI1_9HYME</name>